<dbReference type="InterPro" id="IPR027417">
    <property type="entry name" value="P-loop_NTPase"/>
</dbReference>
<dbReference type="EMBL" id="JARPUR010000001">
    <property type="protein sequence ID" value="KAK4883872.1"/>
    <property type="molecule type" value="Genomic_DNA"/>
</dbReference>
<dbReference type="GO" id="GO:0005319">
    <property type="term" value="F:lipid transporter activity"/>
    <property type="evidence" value="ECO:0007669"/>
    <property type="project" value="TreeGrafter"/>
</dbReference>
<dbReference type="PROSITE" id="PS50893">
    <property type="entry name" value="ABC_TRANSPORTER_2"/>
    <property type="match status" value="1"/>
</dbReference>
<dbReference type="PROSITE" id="PS00211">
    <property type="entry name" value="ABC_TRANSPORTER_1"/>
    <property type="match status" value="1"/>
</dbReference>
<reference evidence="3" key="1">
    <citation type="submission" date="2023-01" db="EMBL/GenBank/DDBJ databases">
        <title>Key to firefly adult light organ development and bioluminescence: homeobox transcription factors regulate luciferase expression and transportation to peroxisome.</title>
        <authorList>
            <person name="Fu X."/>
        </authorList>
    </citation>
    <scope>NUCLEOTIDE SEQUENCE [LARGE SCALE GENOMIC DNA]</scope>
</reference>
<keyword evidence="3" id="KW-1185">Reference proteome</keyword>
<evidence type="ECO:0000313" key="3">
    <source>
        <dbReference type="Proteomes" id="UP001353858"/>
    </source>
</evidence>
<sequence>MFQFSSQAVWNYNLENRADCENNDVCCGDDEENCEQYQSYYYGQYGICCQLTAMYISTLVYFLIMTILEAKFTSKWSEKRLVYLNKNLTGSEEENINVLQEYQRILNVYTEEQKRPKEMLEMYNTNANVDFYLVNRVKKMYNLIRVVKGVSFGLNRGDCLGILGNKGSGKTIMFRVLTGMSPVNTGGARIYANDRFYYLYKNYKRYLRFIGFCPQNNTLIEILTGRELLHFFAKIRGVTSDTRLEVTKWINLIGLEDCADNLCRDYSHGNKRKLSIGIALVGAPLIVMLDEPTTGLDPISRKRIWKVIKTVQNQTMKPCIILSSSNVEECEALCNKMVILVNGQFKSLGTMSNIKEEYATGFIIKIKLSIHLMSVLKTSTEDISNNGEPAPDDKAINLLVNDCRQTFVGCITREDKYIGVINYHVKDRTKKWNDIFKEMKELKNKHTIIEDYDISEATLEDAFVTMSESNKSRLI</sequence>
<proteinExistence type="predicted"/>
<dbReference type="Pfam" id="PF00005">
    <property type="entry name" value="ABC_tran"/>
    <property type="match status" value="1"/>
</dbReference>
<dbReference type="GO" id="GO:0140359">
    <property type="term" value="F:ABC-type transporter activity"/>
    <property type="evidence" value="ECO:0007669"/>
    <property type="project" value="InterPro"/>
</dbReference>
<accession>A0AAN7PEG5</accession>
<dbReference type="AlphaFoldDB" id="A0AAN7PEG5"/>
<dbReference type="GO" id="GO:0016020">
    <property type="term" value="C:membrane"/>
    <property type="evidence" value="ECO:0007669"/>
    <property type="project" value="InterPro"/>
</dbReference>
<dbReference type="SUPFAM" id="SSF52540">
    <property type="entry name" value="P-loop containing nucleoside triphosphate hydrolases"/>
    <property type="match status" value="1"/>
</dbReference>
<dbReference type="GO" id="GO:0016887">
    <property type="term" value="F:ATP hydrolysis activity"/>
    <property type="evidence" value="ECO:0007669"/>
    <property type="project" value="InterPro"/>
</dbReference>
<dbReference type="InterPro" id="IPR017871">
    <property type="entry name" value="ABC_transporter-like_CS"/>
</dbReference>
<organism evidence="2 3">
    <name type="scientific">Aquatica leii</name>
    <dbReference type="NCBI Taxonomy" id="1421715"/>
    <lineage>
        <taxon>Eukaryota</taxon>
        <taxon>Metazoa</taxon>
        <taxon>Ecdysozoa</taxon>
        <taxon>Arthropoda</taxon>
        <taxon>Hexapoda</taxon>
        <taxon>Insecta</taxon>
        <taxon>Pterygota</taxon>
        <taxon>Neoptera</taxon>
        <taxon>Endopterygota</taxon>
        <taxon>Coleoptera</taxon>
        <taxon>Polyphaga</taxon>
        <taxon>Elateriformia</taxon>
        <taxon>Elateroidea</taxon>
        <taxon>Lampyridae</taxon>
        <taxon>Luciolinae</taxon>
        <taxon>Aquatica</taxon>
    </lineage>
</organism>
<dbReference type="Gene3D" id="3.40.50.300">
    <property type="entry name" value="P-loop containing nucleotide triphosphate hydrolases"/>
    <property type="match status" value="1"/>
</dbReference>
<dbReference type="GO" id="GO:0005524">
    <property type="term" value="F:ATP binding"/>
    <property type="evidence" value="ECO:0007669"/>
    <property type="project" value="InterPro"/>
</dbReference>
<dbReference type="Proteomes" id="UP001353858">
    <property type="component" value="Unassembled WGS sequence"/>
</dbReference>
<gene>
    <name evidence="2" type="ORF">RN001_000143</name>
</gene>
<dbReference type="InterPro" id="IPR026082">
    <property type="entry name" value="ABCA"/>
</dbReference>
<name>A0AAN7PEG5_9COLE</name>
<comment type="caution">
    <text evidence="2">The sequence shown here is derived from an EMBL/GenBank/DDBJ whole genome shotgun (WGS) entry which is preliminary data.</text>
</comment>
<evidence type="ECO:0000313" key="2">
    <source>
        <dbReference type="EMBL" id="KAK4883872.1"/>
    </source>
</evidence>
<dbReference type="PANTHER" id="PTHR19229">
    <property type="entry name" value="ATP-BINDING CASSETTE TRANSPORTER SUBFAMILY A ABCA"/>
    <property type="match status" value="1"/>
</dbReference>
<protein>
    <recommendedName>
        <fullName evidence="1">ABC transporter domain-containing protein</fullName>
    </recommendedName>
</protein>
<dbReference type="InterPro" id="IPR003439">
    <property type="entry name" value="ABC_transporter-like_ATP-bd"/>
</dbReference>
<dbReference type="PANTHER" id="PTHR19229:SF250">
    <property type="entry name" value="ABC TRANSPORTER DOMAIN-CONTAINING PROTEIN-RELATED"/>
    <property type="match status" value="1"/>
</dbReference>
<evidence type="ECO:0000259" key="1">
    <source>
        <dbReference type="PROSITE" id="PS50893"/>
    </source>
</evidence>
<feature type="domain" description="ABC transporter" evidence="1">
    <location>
        <begin position="131"/>
        <end position="367"/>
    </location>
</feature>